<evidence type="ECO:0000256" key="1">
    <source>
        <dbReference type="SAM" id="MobiDB-lite"/>
    </source>
</evidence>
<accession>A0A6S7G934</accession>
<dbReference type="Proteomes" id="UP001152795">
    <property type="component" value="Unassembled WGS sequence"/>
</dbReference>
<dbReference type="AlphaFoldDB" id="A0A6S7G934"/>
<feature type="region of interest" description="Disordered" evidence="1">
    <location>
        <begin position="126"/>
        <end position="197"/>
    </location>
</feature>
<feature type="compositionally biased region" description="Acidic residues" evidence="1">
    <location>
        <begin position="138"/>
        <end position="160"/>
    </location>
</feature>
<sequence length="614" mass="69270">MKRHKLKQEFALGNATLHSQYIFEIFATVYLINLVKTKAVKKDVDFPVGSQINYAEYTVPALRKMVTLAVKLDGRKTSKWNDPGMKPLWWPKDVEYRNVNWGNNKPHVDELVKIMEAFNTDYCRISNGNSSSVKNDQEIGDDGDDNESDDDGIDNDDDDGVNNSDSDGGYGDNDNGGVHGNGGSVSEQGESGNYDDGDVNIRICDSMNNDSSNTLALLKSLSMQSDWEKFLNICNIIKPHLKPLPVFHNGFITKDVVHKSLRRQVPKELLNQHLEPGKVKADGNCFFHAVVMAITLGDCVYNRDNLANLLRLYTTVNGATKMEGFIERLSRKFSLPGQLENLAHTVTTENILNKVSAREASNERELLKAVYMEEVKSTAIDGNYSGILQVAWLADCIETLISMHCGIPGHELYDKPIGSRLWNKEIHILWVDLKGTSKNVPSSANHLVPLIKTRHDEFNCESTCNANKYCQVQRGCDDNAVQCSDCLQRFHPECVFGFGEEHDQREWTCGCNADFLAVSRNIFEANFLQSWMKQPKVQTIIDVVKKICLGQYTSNRNSIFQQGQSLQVVGDFYGSFENEGVEELAIHLLNYIQKDRELTLMYKNESYMLERDGL</sequence>
<evidence type="ECO:0000313" key="2">
    <source>
        <dbReference type="EMBL" id="CAB3982030.1"/>
    </source>
</evidence>
<keyword evidence="3" id="KW-1185">Reference proteome</keyword>
<organism evidence="2 3">
    <name type="scientific">Paramuricea clavata</name>
    <name type="common">Red gorgonian</name>
    <name type="synonym">Violescent sea-whip</name>
    <dbReference type="NCBI Taxonomy" id="317549"/>
    <lineage>
        <taxon>Eukaryota</taxon>
        <taxon>Metazoa</taxon>
        <taxon>Cnidaria</taxon>
        <taxon>Anthozoa</taxon>
        <taxon>Octocorallia</taxon>
        <taxon>Malacalcyonacea</taxon>
        <taxon>Plexauridae</taxon>
        <taxon>Paramuricea</taxon>
    </lineage>
</organism>
<proteinExistence type="predicted"/>
<evidence type="ECO:0000313" key="3">
    <source>
        <dbReference type="Proteomes" id="UP001152795"/>
    </source>
</evidence>
<reference evidence="2" key="1">
    <citation type="submission" date="2020-04" db="EMBL/GenBank/DDBJ databases">
        <authorList>
            <person name="Alioto T."/>
            <person name="Alioto T."/>
            <person name="Gomez Garrido J."/>
        </authorList>
    </citation>
    <scope>NUCLEOTIDE SEQUENCE</scope>
    <source>
        <strain evidence="2">A484AB</strain>
    </source>
</reference>
<dbReference type="OrthoDB" id="10582997at2759"/>
<comment type="caution">
    <text evidence="2">The sequence shown here is derived from an EMBL/GenBank/DDBJ whole genome shotgun (WGS) entry which is preliminary data.</text>
</comment>
<dbReference type="EMBL" id="CACRXK020000456">
    <property type="protein sequence ID" value="CAB3982030.1"/>
    <property type="molecule type" value="Genomic_DNA"/>
</dbReference>
<gene>
    <name evidence="2" type="ORF">PACLA_8A034076</name>
</gene>
<protein>
    <submittedName>
        <fullName evidence="2">Uncharacterized protein</fullName>
    </submittedName>
</protein>
<name>A0A6S7G934_PARCT</name>
<feature type="compositionally biased region" description="Low complexity" evidence="1">
    <location>
        <begin position="161"/>
        <end position="176"/>
    </location>
</feature>